<reference evidence="13" key="3">
    <citation type="submission" date="2019-08" db="EMBL/GenBank/DDBJ databases">
        <authorList>
            <consortium name="Photinus pyralis genome working group"/>
            <person name="Fallon T.R."/>
            <person name="Sander Lower S.E."/>
            <person name="Weng J.-K."/>
        </authorList>
    </citation>
    <scope>NUCLEOTIDE SEQUENCE</scope>
    <source>
        <strain evidence="13">1611_PpyrPB1</strain>
        <tissue evidence="13">Whole body</tissue>
    </source>
</reference>
<evidence type="ECO:0000256" key="6">
    <source>
        <dbReference type="ARBA" id="ARBA00023187"/>
    </source>
</evidence>
<dbReference type="GO" id="GO:0005634">
    <property type="term" value="C:nucleus"/>
    <property type="evidence" value="ECO:0007669"/>
    <property type="project" value="UniProtKB-SubCell"/>
</dbReference>
<comment type="subcellular location">
    <subcellularLocation>
        <location evidence="9">Nucleus</location>
    </subcellularLocation>
</comment>
<dbReference type="Pfam" id="PF08711">
    <property type="entry name" value="Med26"/>
    <property type="match status" value="1"/>
</dbReference>
<feature type="compositionally biased region" description="Low complexity" evidence="10">
    <location>
        <begin position="260"/>
        <end position="274"/>
    </location>
</feature>
<gene>
    <name evidence="13" type="ORF">PPYR_13909</name>
</gene>
<dbReference type="GO" id="GO:0008380">
    <property type="term" value="P:RNA splicing"/>
    <property type="evidence" value="ECO:0007669"/>
    <property type="project" value="UniProtKB-KW"/>
</dbReference>
<evidence type="ECO:0000256" key="5">
    <source>
        <dbReference type="ARBA" id="ARBA00023163"/>
    </source>
</evidence>
<feature type="compositionally biased region" description="Low complexity" evidence="10">
    <location>
        <begin position="112"/>
        <end position="138"/>
    </location>
</feature>
<organism evidence="12">
    <name type="scientific">Photinus pyralis</name>
    <name type="common">Common eastern firefly</name>
    <name type="synonym">Lampyris pyralis</name>
    <dbReference type="NCBI Taxonomy" id="7054"/>
    <lineage>
        <taxon>Eukaryota</taxon>
        <taxon>Metazoa</taxon>
        <taxon>Ecdysozoa</taxon>
        <taxon>Arthropoda</taxon>
        <taxon>Hexapoda</taxon>
        <taxon>Insecta</taxon>
        <taxon>Pterygota</taxon>
        <taxon>Neoptera</taxon>
        <taxon>Endopterygota</taxon>
        <taxon>Coleoptera</taxon>
        <taxon>Polyphaga</taxon>
        <taxon>Elateriformia</taxon>
        <taxon>Elateroidea</taxon>
        <taxon>Lampyridae</taxon>
        <taxon>Lampyrinae</taxon>
        <taxon>Photinus</taxon>
    </lineage>
</organism>
<reference evidence="12" key="1">
    <citation type="journal article" date="2016" name="Sci. Rep.">
        <title>Molecular characterization of firefly nuptial gifts: a multi-omics approach sheds light on postcopulatory sexual selection.</title>
        <authorList>
            <person name="Al-Wathiqui N."/>
            <person name="Fallon T.R."/>
            <person name="South A."/>
            <person name="Weng J.K."/>
            <person name="Lewis S.M."/>
        </authorList>
    </citation>
    <scope>NUCLEOTIDE SEQUENCE</scope>
</reference>
<feature type="domain" description="TFIIS N-terminal" evidence="11">
    <location>
        <begin position="534"/>
        <end position="612"/>
    </location>
</feature>
<evidence type="ECO:0000313" key="14">
    <source>
        <dbReference type="Proteomes" id="UP000327044"/>
    </source>
</evidence>
<keyword evidence="1" id="KW-0813">Transport</keyword>
<feature type="compositionally biased region" description="Basic residues" evidence="10">
    <location>
        <begin position="228"/>
        <end position="241"/>
    </location>
</feature>
<dbReference type="OrthoDB" id="21124at2759"/>
<dbReference type="FunFam" id="1.20.930.10:FF:000001">
    <property type="entry name" value="IWS1, SUPT6H interacting protein"/>
    <property type="match status" value="1"/>
</dbReference>
<keyword evidence="2" id="KW-0507">mRNA processing</keyword>
<dbReference type="InterPro" id="IPR051037">
    <property type="entry name" value="RNAPII_TF_IWS1"/>
</dbReference>
<dbReference type="EMBL" id="VVIM01000010">
    <property type="protein sequence ID" value="KAB0791948.1"/>
    <property type="molecule type" value="Genomic_DNA"/>
</dbReference>
<comment type="similarity">
    <text evidence="8">Belongs to the IWS1 family.</text>
</comment>
<evidence type="ECO:0000256" key="10">
    <source>
        <dbReference type="SAM" id="MobiDB-lite"/>
    </source>
</evidence>
<name>A0A1Y1LHS4_PHOPY</name>
<feature type="region of interest" description="Disordered" evidence="10">
    <location>
        <begin position="1"/>
        <end position="469"/>
    </location>
</feature>
<dbReference type="GO" id="GO:0006397">
    <property type="term" value="P:mRNA processing"/>
    <property type="evidence" value="ECO:0007669"/>
    <property type="project" value="UniProtKB-KW"/>
</dbReference>
<feature type="compositionally biased region" description="Basic residues" evidence="10">
    <location>
        <begin position="343"/>
        <end position="367"/>
    </location>
</feature>
<sequence length="735" mass="81295">MEVDADAASEALKDSAPRSPSVHSNSSEKSHNESAELETPMSPEVNGTSVRSRSRSVGSNASNGSAVKSVRSRSNSNSSYEARKSRSKSPSQDSGHRSRSGSARSRSRSPKKCASPAKSKSPGSRRSSRSRSASVYSRTFHSPSRSRSNSKASNRSGSKASNRSRSGSKASNRSRSDSQKSNRSRSGSQKSNRSRSGSNASRVSNRSGSRTSRRSRLGSNRSRSGSRGSKRSGSHRSRASSRSRSGSRASHRSRSRSRSGSRVSQRSRSGSRGSNRSKSRSRSGSRKSKSRSRSRSGSPRSRSGSRRSRSGSAKSGRSSRSGSRKSRSVSRSRSRSGSARSRSGSRSKSRSRSRSGSRARSRSRGSSRSRSGSPGPAEKRRKILSDSENEDGAAGASKRIVSDDEGDGTNVESTPTENVEPREIVPEVSDDSDDGIDPQRGGNSEGVSDFEAMLQRKRDEQSRKRKRKDIDIINDNDDIIAQLLMDMRNAAEDDRRLNQAMKPATKKIAMLGKVMSQLKKHDLQLAFIEHNVLNVLTDWLAPMPDRSMPSLQVRDAILKLLTEFPPIDQSTLKHSGIGKAVMYLYKHPKETKENKERAGKLISEWARPIFNLSADFKAMSREERLQRDMEQMPKKRKSEDQVSQRRKDINKAMTSSEGKALRPGDKGWIGRARVPVPSSKDYVVRPKWHTDVDISRSTKKQMNRFERHYKSFVEGRRQKKQRAVEISIEGRNMAL</sequence>
<evidence type="ECO:0000313" key="13">
    <source>
        <dbReference type="EMBL" id="KAB0791948.1"/>
    </source>
</evidence>
<feature type="compositionally biased region" description="Low complexity" evidence="10">
    <location>
        <begin position="194"/>
        <end position="210"/>
    </location>
</feature>
<evidence type="ECO:0000256" key="7">
    <source>
        <dbReference type="ARBA" id="ARBA00023242"/>
    </source>
</evidence>
<dbReference type="PANTHER" id="PTHR46010:SF1">
    <property type="entry name" value="PROTEIN IWS1 HOMOLOG"/>
    <property type="match status" value="1"/>
</dbReference>
<evidence type="ECO:0000313" key="12">
    <source>
        <dbReference type="EMBL" id="JAV70577.1"/>
    </source>
</evidence>
<feature type="compositionally biased region" description="Low complexity" evidence="10">
    <location>
        <begin position="45"/>
        <end position="79"/>
    </location>
</feature>
<reference evidence="13 14" key="2">
    <citation type="journal article" date="2018" name="Elife">
        <title>Firefly genomes illuminate parallel origins of bioluminescence in beetles.</title>
        <authorList>
            <person name="Fallon T.R."/>
            <person name="Lower S.E."/>
            <person name="Chang C.H."/>
            <person name="Bessho-Uehara M."/>
            <person name="Martin G.J."/>
            <person name="Bewick A.J."/>
            <person name="Behringer M."/>
            <person name="Debat H.J."/>
            <person name="Wong I."/>
            <person name="Day J.C."/>
            <person name="Suvorov A."/>
            <person name="Silva C.J."/>
            <person name="Stanger-Hall K.F."/>
            <person name="Hall D.W."/>
            <person name="Schmitz R.J."/>
            <person name="Nelson D.R."/>
            <person name="Lewis S.M."/>
            <person name="Shigenobu S."/>
            <person name="Bybee S.M."/>
            <person name="Larracuente A.M."/>
            <person name="Oba Y."/>
            <person name="Weng J.K."/>
        </authorList>
    </citation>
    <scope>NUCLEOTIDE SEQUENCE [LARGE SCALE GENOMIC DNA]</scope>
    <source>
        <strain evidence="13">1611_PpyrPB1</strain>
        <tissue evidence="13">Whole body</tissue>
    </source>
</reference>
<dbReference type="AlphaFoldDB" id="A0A1Y1LHS4"/>
<keyword evidence="14" id="KW-1185">Reference proteome</keyword>
<dbReference type="EMBL" id="GEZM01061276">
    <property type="protein sequence ID" value="JAV70577.1"/>
    <property type="molecule type" value="Transcribed_RNA"/>
</dbReference>
<feature type="compositionally biased region" description="Low complexity" evidence="10">
    <location>
        <begin position="310"/>
        <end position="321"/>
    </location>
</feature>
<proteinExistence type="inferred from homology"/>
<dbReference type="PROSITE" id="PS51319">
    <property type="entry name" value="TFIIS_N"/>
    <property type="match status" value="1"/>
</dbReference>
<dbReference type="InterPro" id="IPR035441">
    <property type="entry name" value="TFIIS/LEDGF_dom_sf"/>
</dbReference>
<evidence type="ECO:0000256" key="4">
    <source>
        <dbReference type="ARBA" id="ARBA00023015"/>
    </source>
</evidence>
<dbReference type="PANTHER" id="PTHR46010">
    <property type="entry name" value="PROTEIN IWS1 HOMOLOG"/>
    <property type="match status" value="1"/>
</dbReference>
<keyword evidence="6" id="KW-0508">mRNA splicing</keyword>
<feature type="compositionally biased region" description="Polar residues" evidence="10">
    <location>
        <begin position="181"/>
        <end position="190"/>
    </location>
</feature>
<keyword evidence="3" id="KW-0509">mRNA transport</keyword>
<feature type="compositionally biased region" description="Low complexity" evidence="10">
    <location>
        <begin position="145"/>
        <end position="173"/>
    </location>
</feature>
<evidence type="ECO:0000256" key="2">
    <source>
        <dbReference type="ARBA" id="ARBA00022664"/>
    </source>
</evidence>
<evidence type="ECO:0000256" key="3">
    <source>
        <dbReference type="ARBA" id="ARBA00022816"/>
    </source>
</evidence>
<feature type="compositionally biased region" description="Basic and acidic residues" evidence="10">
    <location>
        <begin position="626"/>
        <end position="650"/>
    </location>
</feature>
<evidence type="ECO:0000256" key="9">
    <source>
        <dbReference type="PROSITE-ProRule" id="PRU00649"/>
    </source>
</evidence>
<protein>
    <recommendedName>
        <fullName evidence="11">TFIIS N-terminal domain-containing protein</fullName>
    </recommendedName>
</protein>
<feature type="compositionally biased region" description="Basic residues" evidence="10">
    <location>
        <begin position="249"/>
        <end position="259"/>
    </location>
</feature>
<evidence type="ECO:0000256" key="8">
    <source>
        <dbReference type="ARBA" id="ARBA00037992"/>
    </source>
</evidence>
<feature type="compositionally biased region" description="Low complexity" evidence="10">
    <location>
        <begin position="217"/>
        <end position="227"/>
    </location>
</feature>
<dbReference type="GO" id="GO:0016973">
    <property type="term" value="P:poly(A)+ mRNA export from nucleus"/>
    <property type="evidence" value="ECO:0007669"/>
    <property type="project" value="TreeGrafter"/>
</dbReference>
<evidence type="ECO:0000259" key="11">
    <source>
        <dbReference type="PROSITE" id="PS51319"/>
    </source>
</evidence>
<dbReference type="SUPFAM" id="SSF47676">
    <property type="entry name" value="Conserved domain common to transcription factors TFIIS, elongin A, CRSP70"/>
    <property type="match status" value="1"/>
</dbReference>
<feature type="compositionally biased region" description="Basic residues" evidence="10">
    <location>
        <begin position="275"/>
        <end position="294"/>
    </location>
</feature>
<keyword evidence="4" id="KW-0805">Transcription regulation</keyword>
<accession>A0A1Y1LHS4</accession>
<feature type="compositionally biased region" description="Basic residues" evidence="10">
    <location>
        <begin position="322"/>
        <end position="334"/>
    </location>
</feature>
<dbReference type="InParanoid" id="A0A1Y1LHS4"/>
<feature type="region of interest" description="Disordered" evidence="10">
    <location>
        <begin position="626"/>
        <end position="672"/>
    </location>
</feature>
<dbReference type="InterPro" id="IPR017923">
    <property type="entry name" value="TFIIS_N"/>
</dbReference>
<dbReference type="Proteomes" id="UP000327044">
    <property type="component" value="Unassembled WGS sequence"/>
</dbReference>
<keyword evidence="7 9" id="KW-0539">Nucleus</keyword>
<dbReference type="Gene3D" id="1.20.930.10">
    <property type="entry name" value="Conserved domain common to transcription factors TFIIS, elongin A, CRSP70"/>
    <property type="match status" value="1"/>
</dbReference>
<keyword evidence="5" id="KW-0804">Transcription</keyword>
<evidence type="ECO:0000256" key="1">
    <source>
        <dbReference type="ARBA" id="ARBA00022448"/>
    </source>
</evidence>